<keyword evidence="3" id="KW-1185">Reference proteome</keyword>
<protein>
    <submittedName>
        <fullName evidence="2">PilZ domain-containing protein</fullName>
    </submittedName>
</protein>
<evidence type="ECO:0000313" key="3">
    <source>
        <dbReference type="Proteomes" id="UP000247416"/>
    </source>
</evidence>
<reference evidence="2 3" key="1">
    <citation type="submission" date="2018-06" db="EMBL/GenBank/DDBJ databases">
        <title>Genomic Encyclopedia of Archaeal and Bacterial Type Strains, Phase II (KMG-II): from individual species to whole genera.</title>
        <authorList>
            <person name="Goeker M."/>
        </authorList>
    </citation>
    <scope>NUCLEOTIDE SEQUENCE [LARGE SCALE GENOMIC DNA]</scope>
    <source>
        <strain evidence="2 3">KACC 16626</strain>
    </source>
</reference>
<dbReference type="InterPro" id="IPR009875">
    <property type="entry name" value="PilZ_domain"/>
</dbReference>
<gene>
    <name evidence="2" type="ORF">BJ095_104140</name>
</gene>
<comment type="caution">
    <text evidence="2">The sequence shown here is derived from an EMBL/GenBank/DDBJ whole genome shotgun (WGS) entry which is preliminary data.</text>
</comment>
<evidence type="ECO:0000259" key="1">
    <source>
        <dbReference type="Pfam" id="PF07238"/>
    </source>
</evidence>
<dbReference type="Proteomes" id="UP000247416">
    <property type="component" value="Unassembled WGS sequence"/>
</dbReference>
<feature type="domain" description="PilZ" evidence="1">
    <location>
        <begin position="18"/>
        <end position="107"/>
    </location>
</feature>
<accession>A0A318TS09</accession>
<proteinExistence type="predicted"/>
<dbReference type="Pfam" id="PF07238">
    <property type="entry name" value="PilZ"/>
    <property type="match status" value="1"/>
</dbReference>
<dbReference type="RefSeq" id="WP_107932665.1">
    <property type="nucleotide sequence ID" value="NZ_PYWJ01000003.1"/>
</dbReference>
<name>A0A318TS09_9BACL</name>
<dbReference type="GO" id="GO:0035438">
    <property type="term" value="F:cyclic-di-GMP binding"/>
    <property type="evidence" value="ECO:0007669"/>
    <property type="project" value="InterPro"/>
</dbReference>
<sequence length="129" mass="15031">MQFKRQEGFRFVFNEPIDASFKLLIDGQPVEALDSCPCQILDISPRGMKMFSEVKFGEYINKANLQVELQFVLDVTTLRAIGEIVWRKPYGRGEQYGIVFQAQEDIDELIISEMKLRRKKEVLQGKQNR</sequence>
<organism evidence="2 3">
    <name type="scientific">Ureibacillus chungkukjangi</name>
    <dbReference type="NCBI Taxonomy" id="1202712"/>
    <lineage>
        <taxon>Bacteria</taxon>
        <taxon>Bacillati</taxon>
        <taxon>Bacillota</taxon>
        <taxon>Bacilli</taxon>
        <taxon>Bacillales</taxon>
        <taxon>Caryophanaceae</taxon>
        <taxon>Ureibacillus</taxon>
    </lineage>
</organism>
<evidence type="ECO:0000313" key="2">
    <source>
        <dbReference type="EMBL" id="PYF07632.1"/>
    </source>
</evidence>
<dbReference type="OrthoDB" id="2354159at2"/>
<dbReference type="AlphaFoldDB" id="A0A318TS09"/>
<dbReference type="EMBL" id="QJTJ01000004">
    <property type="protein sequence ID" value="PYF07632.1"/>
    <property type="molecule type" value="Genomic_DNA"/>
</dbReference>